<dbReference type="InterPro" id="IPR013783">
    <property type="entry name" value="Ig-like_fold"/>
</dbReference>
<dbReference type="Pfam" id="PF13511">
    <property type="entry name" value="DUF4124"/>
    <property type="match status" value="1"/>
</dbReference>
<dbReference type="EMBL" id="JAESVD010000009">
    <property type="protein sequence ID" value="MBL4914549.1"/>
    <property type="molecule type" value="Genomic_DNA"/>
</dbReference>
<feature type="signal peptide" evidence="1">
    <location>
        <begin position="1"/>
        <end position="18"/>
    </location>
</feature>
<reference evidence="3 4" key="1">
    <citation type="submission" date="2021-01" db="EMBL/GenBank/DDBJ databases">
        <title>Genome sequence of Shewanella schlegeliana JCM 11561.</title>
        <authorList>
            <person name="Zhang H."/>
            <person name="Li C."/>
        </authorList>
    </citation>
    <scope>NUCLEOTIDE SEQUENCE [LARGE SCALE GENOMIC DNA]</scope>
    <source>
        <strain evidence="3 4">JCM 11561</strain>
    </source>
</reference>
<keyword evidence="4" id="KW-1185">Reference proteome</keyword>
<evidence type="ECO:0000256" key="1">
    <source>
        <dbReference type="SAM" id="SignalP"/>
    </source>
</evidence>
<evidence type="ECO:0000259" key="2">
    <source>
        <dbReference type="Pfam" id="PF13511"/>
    </source>
</evidence>
<feature type="domain" description="DUF4124" evidence="2">
    <location>
        <begin position="7"/>
        <end position="53"/>
    </location>
</feature>
<name>A0ABS1T174_9GAMM</name>
<dbReference type="RefSeq" id="WP_202722801.1">
    <property type="nucleotide sequence ID" value="NZ_BPEX01000011.1"/>
</dbReference>
<keyword evidence="1" id="KW-0732">Signal</keyword>
<accession>A0ABS1T174</accession>
<evidence type="ECO:0000313" key="4">
    <source>
        <dbReference type="Proteomes" id="UP000604898"/>
    </source>
</evidence>
<dbReference type="InterPro" id="IPR025392">
    <property type="entry name" value="DUF4124"/>
</dbReference>
<organism evidence="3 4">
    <name type="scientific">Shewanella schlegeliana</name>
    <dbReference type="NCBI Taxonomy" id="190308"/>
    <lineage>
        <taxon>Bacteria</taxon>
        <taxon>Pseudomonadati</taxon>
        <taxon>Pseudomonadota</taxon>
        <taxon>Gammaproteobacteria</taxon>
        <taxon>Alteromonadales</taxon>
        <taxon>Shewanellaceae</taxon>
        <taxon>Shewanella</taxon>
    </lineage>
</organism>
<protein>
    <submittedName>
        <fullName evidence="3">DUF4124 domain-containing protein</fullName>
    </submittedName>
</protein>
<evidence type="ECO:0000313" key="3">
    <source>
        <dbReference type="EMBL" id="MBL4914549.1"/>
    </source>
</evidence>
<dbReference type="Gene3D" id="2.60.40.10">
    <property type="entry name" value="Immunoglobulins"/>
    <property type="match status" value="1"/>
</dbReference>
<sequence>MRIGLALLLLLAATFAHATIYKWVDEDGTVHFSDKPVKNAEVVELKENTQNNIKLPEVIALPSMQSDTDSEKVKYKVQIVSPTEEESIHNNEGDITIIANIEPQLSSAHELALFMDGQQIGNTQQHGIFKLNNIDRGEHSFVVKVLSKNGKQLASTPVRIVFLHRTTINGPTHVRPQPRGNE</sequence>
<gene>
    <name evidence="3" type="ORF">JMA39_15715</name>
</gene>
<feature type="chain" id="PRO_5047486299" evidence="1">
    <location>
        <begin position="19"/>
        <end position="182"/>
    </location>
</feature>
<dbReference type="Proteomes" id="UP000604898">
    <property type="component" value="Unassembled WGS sequence"/>
</dbReference>
<comment type="caution">
    <text evidence="3">The sequence shown here is derived from an EMBL/GenBank/DDBJ whole genome shotgun (WGS) entry which is preliminary data.</text>
</comment>
<proteinExistence type="predicted"/>